<name>A0ABT7UUU5_9FIRM</name>
<reference evidence="1 2" key="2">
    <citation type="submission" date="2023-06" db="EMBL/GenBank/DDBJ databases">
        <title>Identification and characterization of horizontal gene transfer across gut microbiota members of farm animals based on homology search.</title>
        <authorList>
            <person name="Schwarzerova J."/>
            <person name="Nykrynova M."/>
            <person name="Jureckova K."/>
            <person name="Cejkova D."/>
            <person name="Rychlik I."/>
        </authorList>
    </citation>
    <scope>NUCLEOTIDE SEQUENCE [LARGE SCALE GENOMIC DNA]</scope>
    <source>
        <strain evidence="1 2">ET340</strain>
    </source>
</reference>
<comment type="caution">
    <text evidence="1">The sequence shown here is derived from an EMBL/GenBank/DDBJ whole genome shotgun (WGS) entry which is preliminary data.</text>
</comment>
<evidence type="ECO:0000313" key="1">
    <source>
        <dbReference type="EMBL" id="MDM8202674.1"/>
    </source>
</evidence>
<reference evidence="1 2" key="3">
    <citation type="submission" date="2023-06" db="EMBL/GenBank/DDBJ databases">
        <authorList>
            <person name="Zeman M."/>
            <person name="Kubasova T."/>
            <person name="Jahodarova E."/>
            <person name="Nykrynova M."/>
            <person name="Rychlik I."/>
        </authorList>
    </citation>
    <scope>NUCLEOTIDE SEQUENCE [LARGE SCALE GENOMIC DNA]</scope>
    <source>
        <strain evidence="1 2">ET340</strain>
    </source>
</reference>
<evidence type="ECO:0000313" key="2">
    <source>
        <dbReference type="Proteomes" id="UP001529380"/>
    </source>
</evidence>
<feature type="non-terminal residue" evidence="1">
    <location>
        <position position="1"/>
    </location>
</feature>
<sequence>PVILGSQVFFLCVDSIRRKQQATPDANGVACCVLLDNLHARTGGRCSSIQRVQLSSYTGPVD</sequence>
<dbReference type="Proteomes" id="UP001529380">
    <property type="component" value="Unassembled WGS sequence"/>
</dbReference>
<dbReference type="EMBL" id="JAUDCL010000057">
    <property type="protein sequence ID" value="MDM8202674.1"/>
    <property type="molecule type" value="Genomic_DNA"/>
</dbReference>
<keyword evidence="2" id="KW-1185">Reference proteome</keyword>
<organism evidence="1 2">
    <name type="scientific">Allofournierella massiliensis</name>
    <dbReference type="NCBI Taxonomy" id="1650663"/>
    <lineage>
        <taxon>Bacteria</taxon>
        <taxon>Bacillati</taxon>
        <taxon>Bacillota</taxon>
        <taxon>Clostridia</taxon>
        <taxon>Eubacteriales</taxon>
        <taxon>Oscillospiraceae</taxon>
        <taxon>Allofournierella</taxon>
    </lineage>
</organism>
<protein>
    <submittedName>
        <fullName evidence="1">Uncharacterized protein</fullName>
    </submittedName>
</protein>
<gene>
    <name evidence="1" type="ORF">QUW08_15440</name>
</gene>
<proteinExistence type="predicted"/>
<accession>A0ABT7UUU5</accession>
<reference evidence="2" key="1">
    <citation type="submission" date="2023-06" db="EMBL/GenBank/DDBJ databases">
        <title>Identification and characterization of horizontal gene transfer across gut microbiota members of farm animals based on homology search.</title>
        <authorList>
            <person name="Zeman M."/>
            <person name="Kubasova T."/>
            <person name="Jahodarova E."/>
            <person name="Nykrynova M."/>
            <person name="Rychlik I."/>
        </authorList>
    </citation>
    <scope>NUCLEOTIDE SEQUENCE [LARGE SCALE GENOMIC DNA]</scope>
    <source>
        <strain evidence="2">ET340</strain>
    </source>
</reference>
<dbReference type="RefSeq" id="WP_289600890.1">
    <property type="nucleotide sequence ID" value="NZ_JAUDCL010000057.1"/>
</dbReference>